<dbReference type="CDD" id="cd00427">
    <property type="entry name" value="Ribosomal_L29_HIP"/>
    <property type="match status" value="1"/>
</dbReference>
<reference evidence="7" key="2">
    <citation type="submission" date="2016-01" db="EMBL/GenBank/DDBJ databases">
        <title>Diatom-associated endosymboitic cyanobacterium lacks core nitrogen metabolism enzymes.</title>
        <authorList>
            <person name="Hilton J.A."/>
            <person name="Foster R.A."/>
            <person name="Tripp H.J."/>
            <person name="Carter B.J."/>
            <person name="Zehr J.P."/>
            <person name="Villareal T.A."/>
        </authorList>
    </citation>
    <scope>NUCLEOTIDE SEQUENCE [LARGE SCALE GENOMIC DNA]</scope>
    <source>
        <strain evidence="7">HH01</strain>
    </source>
</reference>
<dbReference type="OrthoDB" id="9815192at2"/>
<name>M1X4L6_9NOST</name>
<accession>M1X4L6</accession>
<dbReference type="RefSeq" id="WP_008231759.1">
    <property type="nucleotide sequence ID" value="NZ_CAIY01000011.1"/>
</dbReference>
<dbReference type="Gene3D" id="1.10.287.310">
    <property type="match status" value="1"/>
</dbReference>
<evidence type="ECO:0000256" key="3">
    <source>
        <dbReference type="ARBA" id="ARBA00023274"/>
    </source>
</evidence>
<dbReference type="EMBL" id="CAIY01000011">
    <property type="protein sequence ID" value="CCH66361.1"/>
    <property type="molecule type" value="Genomic_DNA"/>
</dbReference>
<evidence type="ECO:0000313" key="6">
    <source>
        <dbReference type="EMBL" id="CCH66361.1"/>
    </source>
</evidence>
<organism evidence="6 7">
    <name type="scientific">Richelia intracellularis HH01</name>
    <dbReference type="NCBI Taxonomy" id="1165094"/>
    <lineage>
        <taxon>Bacteria</taxon>
        <taxon>Bacillati</taxon>
        <taxon>Cyanobacteriota</taxon>
        <taxon>Cyanophyceae</taxon>
        <taxon>Nostocales</taxon>
        <taxon>Nostocaceae</taxon>
        <taxon>Richelia</taxon>
    </lineage>
</organism>
<dbReference type="GO" id="GO:0022625">
    <property type="term" value="C:cytosolic large ribosomal subunit"/>
    <property type="evidence" value="ECO:0007669"/>
    <property type="project" value="TreeGrafter"/>
</dbReference>
<sequence>MSLPKISEARQLSDIQLSEEIVTIKRKLFQLRLQKATRQLEKPHEFKHFRHRLAQLLTVEVERGHAAVQSTNQE</sequence>
<dbReference type="Proteomes" id="UP000053051">
    <property type="component" value="Unassembled WGS sequence"/>
</dbReference>
<keyword evidence="3 5" id="KW-0687">Ribonucleoprotein</keyword>
<dbReference type="SUPFAM" id="SSF46561">
    <property type="entry name" value="Ribosomal protein L29 (L29p)"/>
    <property type="match status" value="1"/>
</dbReference>
<dbReference type="Pfam" id="PF00831">
    <property type="entry name" value="Ribosomal_L29"/>
    <property type="match status" value="1"/>
</dbReference>
<dbReference type="HAMAP" id="MF_00374">
    <property type="entry name" value="Ribosomal_uL29"/>
    <property type="match status" value="1"/>
</dbReference>
<evidence type="ECO:0000256" key="4">
    <source>
        <dbReference type="ARBA" id="ARBA00035204"/>
    </source>
</evidence>
<reference evidence="6 7" key="1">
    <citation type="submission" date="2012-05" db="EMBL/GenBank/DDBJ databases">
        <authorList>
            <person name="Hilton J."/>
        </authorList>
    </citation>
    <scope>NUCLEOTIDE SEQUENCE [LARGE SCALE GENOMIC DNA]</scope>
    <source>
        <strain evidence="6 7">HH01</strain>
    </source>
</reference>
<evidence type="ECO:0000256" key="2">
    <source>
        <dbReference type="ARBA" id="ARBA00022980"/>
    </source>
</evidence>
<comment type="caution">
    <text evidence="6">The sequence shown here is derived from an EMBL/GenBank/DDBJ whole genome shotgun (WGS) entry which is preliminary data.</text>
</comment>
<dbReference type="GO" id="GO:0003735">
    <property type="term" value="F:structural constituent of ribosome"/>
    <property type="evidence" value="ECO:0007669"/>
    <property type="project" value="InterPro"/>
</dbReference>
<dbReference type="PANTHER" id="PTHR10916:SF0">
    <property type="entry name" value="LARGE RIBOSOMAL SUBUNIT PROTEIN UL29C"/>
    <property type="match status" value="1"/>
</dbReference>
<evidence type="ECO:0000256" key="1">
    <source>
        <dbReference type="ARBA" id="ARBA00009254"/>
    </source>
</evidence>
<dbReference type="STRING" id="1165094.RINTHH_2060"/>
<evidence type="ECO:0000256" key="5">
    <source>
        <dbReference type="HAMAP-Rule" id="MF_00374"/>
    </source>
</evidence>
<keyword evidence="7" id="KW-1185">Reference proteome</keyword>
<keyword evidence="2 5" id="KW-0689">Ribosomal protein</keyword>
<dbReference type="PANTHER" id="PTHR10916">
    <property type="entry name" value="60S RIBOSOMAL PROTEIN L35/50S RIBOSOMAL PROTEIN L29"/>
    <property type="match status" value="1"/>
</dbReference>
<dbReference type="AlphaFoldDB" id="M1X4L6"/>
<dbReference type="GO" id="GO:0006412">
    <property type="term" value="P:translation"/>
    <property type="evidence" value="ECO:0007669"/>
    <property type="project" value="UniProtKB-UniRule"/>
</dbReference>
<protein>
    <recommendedName>
        <fullName evidence="4 5">Large ribosomal subunit protein uL29</fullName>
    </recommendedName>
</protein>
<evidence type="ECO:0000313" key="7">
    <source>
        <dbReference type="Proteomes" id="UP000053051"/>
    </source>
</evidence>
<dbReference type="InterPro" id="IPR001854">
    <property type="entry name" value="Ribosomal_uL29"/>
</dbReference>
<dbReference type="NCBIfam" id="TIGR00012">
    <property type="entry name" value="L29"/>
    <property type="match status" value="1"/>
</dbReference>
<dbReference type="InterPro" id="IPR036049">
    <property type="entry name" value="Ribosomal_uL29_sf"/>
</dbReference>
<comment type="similarity">
    <text evidence="1 5">Belongs to the universal ribosomal protein uL29 family.</text>
</comment>
<dbReference type="InterPro" id="IPR050063">
    <property type="entry name" value="Ribosomal_protein_uL29"/>
</dbReference>
<proteinExistence type="inferred from homology"/>
<gene>
    <name evidence="5" type="primary">rpmC</name>
    <name evidence="5" type="synonym">rpl29</name>
    <name evidence="6" type="ORF">RINTHH_2060</name>
</gene>